<dbReference type="PANTHER" id="PTHR28083:SF1">
    <property type="entry name" value="GOOD FOR FULL DBP5 ACTIVITY PROTEIN 2"/>
    <property type="match status" value="1"/>
</dbReference>
<dbReference type="Pfam" id="PF21762">
    <property type="entry name" value="DEDDh_C"/>
    <property type="match status" value="1"/>
</dbReference>
<protein>
    <submittedName>
        <fullName evidence="3">QDE-2-interacting protein</fullName>
    </submittedName>
</protein>
<dbReference type="InterPro" id="IPR012337">
    <property type="entry name" value="RNaseH-like_sf"/>
</dbReference>
<evidence type="ECO:0000313" key="3">
    <source>
        <dbReference type="EMBL" id="KAL0473522.1"/>
    </source>
</evidence>
<dbReference type="InterPro" id="IPR040151">
    <property type="entry name" value="Gfd2/YDR514C-like"/>
</dbReference>
<feature type="domain" description="Gfd2/YDR514C-like C-terminal" evidence="2">
    <location>
        <begin position="338"/>
        <end position="524"/>
    </location>
</feature>
<sequence length="604" mass="68853">MEDEQFMQQLRNLTCQTVDWSGFDPSKWRDEDINDWDISDDAQGDEDDNYASDASILSARHLDPFNVKPSTGPNHTGRTSLRVEDVTDEQEEYRDASDLENIRWPEVSVKQGEIDPITELFTPWRMVLEYPNLFVGKRNGARFVPKARPLFTLESLHENRMWDLFYLYRPFNEGNKNPLIFVPTYQMQHLLDVINRKLDVEFTFPRGHQDMFAMPFGQSNTAKPRFLGRSRSAEEWKQLTNNVPARKPGDTSENAPFLAKQELTRRLNSIFSIQDKSKKTKNNQYKRCNLHRAWGKNIKRVQRYLGLRRRVLSDPEVSSYTPLDLTQPTGIQPEKSVVFVAIDLEAYELDQSIITEVGLAILDTAEITNVSPGEGSKNWFDFIKARHIRVKEFSWAQNSRHVQGRAEYFDFGESEFIEVAKIASVLKETIEGESSTGGEGAKRPVVLVFHDQSQDLKYIRMLGYDVASADNILEVVDTREMYQYLSRSNNASKLSNVCGYLDIPWKNMHNAGNDAVYTLQAMMGLAIDMRQKSLERAAAKASKADTSNDGYVTYSEFTATKEDVDEGWISTGELSDGGEPSLVMAASTVPNSVVETTACENWEL</sequence>
<keyword evidence="4" id="KW-1185">Reference proteome</keyword>
<feature type="region of interest" description="Disordered" evidence="1">
    <location>
        <begin position="31"/>
        <end position="50"/>
    </location>
</feature>
<dbReference type="EMBL" id="JAVLET010000002">
    <property type="protein sequence ID" value="KAL0473522.1"/>
    <property type="molecule type" value="Genomic_DNA"/>
</dbReference>
<dbReference type="PANTHER" id="PTHR28083">
    <property type="entry name" value="GOOD FOR FULL DBP5 ACTIVITY PROTEIN 2"/>
    <property type="match status" value="1"/>
</dbReference>
<dbReference type="InterPro" id="IPR018247">
    <property type="entry name" value="EF_Hand_1_Ca_BS"/>
</dbReference>
<proteinExistence type="predicted"/>
<dbReference type="InterPro" id="IPR048519">
    <property type="entry name" value="Gfd2/YDR514C-like_C"/>
</dbReference>
<dbReference type="InterPro" id="IPR036397">
    <property type="entry name" value="RNaseH_sf"/>
</dbReference>
<dbReference type="SUPFAM" id="SSF53098">
    <property type="entry name" value="Ribonuclease H-like"/>
    <property type="match status" value="1"/>
</dbReference>
<feature type="compositionally biased region" description="Acidic residues" evidence="1">
    <location>
        <begin position="32"/>
        <end position="50"/>
    </location>
</feature>
<gene>
    <name evidence="3" type="ORF">QR685DRAFT_584002</name>
</gene>
<organism evidence="3 4">
    <name type="scientific">Neurospora intermedia</name>
    <dbReference type="NCBI Taxonomy" id="5142"/>
    <lineage>
        <taxon>Eukaryota</taxon>
        <taxon>Fungi</taxon>
        <taxon>Dikarya</taxon>
        <taxon>Ascomycota</taxon>
        <taxon>Pezizomycotina</taxon>
        <taxon>Sordariomycetes</taxon>
        <taxon>Sordariomycetidae</taxon>
        <taxon>Sordariales</taxon>
        <taxon>Sordariaceae</taxon>
        <taxon>Neurospora</taxon>
    </lineage>
</organism>
<dbReference type="Gene3D" id="3.30.420.10">
    <property type="entry name" value="Ribonuclease H-like superfamily/Ribonuclease H"/>
    <property type="match status" value="1"/>
</dbReference>
<dbReference type="Proteomes" id="UP001451303">
    <property type="component" value="Unassembled WGS sequence"/>
</dbReference>
<evidence type="ECO:0000256" key="1">
    <source>
        <dbReference type="SAM" id="MobiDB-lite"/>
    </source>
</evidence>
<dbReference type="PROSITE" id="PS00018">
    <property type="entry name" value="EF_HAND_1"/>
    <property type="match status" value="1"/>
</dbReference>
<name>A0ABR3DLL8_NEUIN</name>
<accession>A0ABR3DLL8</accession>
<evidence type="ECO:0000313" key="4">
    <source>
        <dbReference type="Proteomes" id="UP001451303"/>
    </source>
</evidence>
<evidence type="ECO:0000259" key="2">
    <source>
        <dbReference type="Pfam" id="PF21762"/>
    </source>
</evidence>
<comment type="caution">
    <text evidence="3">The sequence shown here is derived from an EMBL/GenBank/DDBJ whole genome shotgun (WGS) entry which is preliminary data.</text>
</comment>
<reference evidence="3 4" key="1">
    <citation type="submission" date="2023-09" db="EMBL/GenBank/DDBJ databases">
        <title>Multi-omics analysis of a traditional fermented food reveals byproduct-associated fungal strains for waste-to-food upcycling.</title>
        <authorList>
            <consortium name="Lawrence Berkeley National Laboratory"/>
            <person name="Rekdal V.M."/>
            <person name="Villalobos-Escobedo J.M."/>
            <person name="Rodriguez-Valeron N."/>
            <person name="Garcia M.O."/>
            <person name="Vasquez D.P."/>
            <person name="Damayanti I."/>
            <person name="Sorensen P.M."/>
            <person name="Baidoo E.E."/>
            <person name="De Carvalho A.C."/>
            <person name="Riley R."/>
            <person name="Lipzen A."/>
            <person name="He G."/>
            <person name="Yan M."/>
            <person name="Haridas S."/>
            <person name="Daum C."/>
            <person name="Yoshinaga Y."/>
            <person name="Ng V."/>
            <person name="Grigoriev I.V."/>
            <person name="Munk R."/>
            <person name="Nuraida L."/>
            <person name="Wijaya C.H."/>
            <person name="Morales P.-C."/>
            <person name="Keasling J.D."/>
        </authorList>
    </citation>
    <scope>NUCLEOTIDE SEQUENCE [LARGE SCALE GENOMIC DNA]</scope>
    <source>
        <strain evidence="3 4">FGSC 2613</strain>
    </source>
</reference>